<dbReference type="EMBL" id="CP000453">
    <property type="protein sequence ID" value="ABI55865.1"/>
    <property type="molecule type" value="Genomic_DNA"/>
</dbReference>
<dbReference type="GO" id="GO:0017004">
    <property type="term" value="P:cytochrome complex assembly"/>
    <property type="evidence" value="ECO:0007669"/>
    <property type="project" value="UniProtKB-KW"/>
</dbReference>
<dbReference type="CDD" id="cd02966">
    <property type="entry name" value="TlpA_like_family"/>
    <property type="match status" value="1"/>
</dbReference>
<feature type="transmembrane region" description="Helical" evidence="5">
    <location>
        <begin position="16"/>
        <end position="33"/>
    </location>
</feature>
<reference evidence="8" key="1">
    <citation type="submission" date="2006-08" db="EMBL/GenBank/DDBJ databases">
        <title>Complete sequence of Alkalilimnicola ehrilichei MLHE-1.</title>
        <authorList>
            <person name="Copeland A."/>
            <person name="Lucas S."/>
            <person name="Lapidus A."/>
            <person name="Barry K."/>
            <person name="Detter J.C."/>
            <person name="Glavina del Rio T."/>
            <person name="Hammon N."/>
            <person name="Israni S."/>
            <person name="Dalin E."/>
            <person name="Tice H."/>
            <person name="Pitluck S."/>
            <person name="Sims D."/>
            <person name="Brettin T."/>
            <person name="Bruce D."/>
            <person name="Han C."/>
            <person name="Tapia R."/>
            <person name="Gilna P."/>
            <person name="Schmutz J."/>
            <person name="Larimer F."/>
            <person name="Land M."/>
            <person name="Hauser L."/>
            <person name="Kyrpides N."/>
            <person name="Mikhailova N."/>
            <person name="Oremland R.S."/>
            <person name="Hoeft S.E."/>
            <person name="Switzer-Blum J."/>
            <person name="Kulp T."/>
            <person name="King G."/>
            <person name="Tabita R."/>
            <person name="Witte B."/>
            <person name="Santini J.M."/>
            <person name="Basu P."/>
            <person name="Hollibaugh J.T."/>
            <person name="Xie G."/>
            <person name="Stolz J.F."/>
            <person name="Richardson P."/>
        </authorList>
    </citation>
    <scope>NUCLEOTIDE SEQUENCE [LARGE SCALE GENOMIC DNA]</scope>
    <source>
        <strain evidence="8">ATCC BAA-1101 / DSM 17681 / MLHE-1</strain>
    </source>
</reference>
<dbReference type="InterPro" id="IPR001640">
    <property type="entry name" value="Lgt"/>
</dbReference>
<dbReference type="GO" id="GO:0015036">
    <property type="term" value="F:disulfide oxidoreductase activity"/>
    <property type="evidence" value="ECO:0007669"/>
    <property type="project" value="UniProtKB-ARBA"/>
</dbReference>
<dbReference type="PROSITE" id="PS51352">
    <property type="entry name" value="THIOREDOXIN_2"/>
    <property type="match status" value="1"/>
</dbReference>
<evidence type="ECO:0000313" key="7">
    <source>
        <dbReference type="EMBL" id="ABI55865.1"/>
    </source>
</evidence>
<sequence>MMMSVNLGPLALPLDRLPLLVALLAALLLSWLIGRRQGGNADGPLLVTGLIALIAGRLGFVLQYRNDYLAAPLSFINIADGGFSPVAAVVAIAGVGGFYALRRPLQRPALIGALVGGLLTWGAGMAAVQQLSPEPPALPEAHLQTLDGQPQPLADYRDGPLVINLWASWCPPCRREMPVLSAVQQARDDVTILLVNQGETADTIRTFLDELDSPLDHVLLDPRSGLSAHYGSGALPTTLFIDAEGRVIDSHLGELSRARLSRGIDAITGD</sequence>
<keyword evidence="5" id="KW-1133">Transmembrane helix</keyword>
<dbReference type="Proteomes" id="UP000001962">
    <property type="component" value="Chromosome"/>
</dbReference>
<dbReference type="SUPFAM" id="SSF52833">
    <property type="entry name" value="Thioredoxin-like"/>
    <property type="match status" value="1"/>
</dbReference>
<dbReference type="InterPro" id="IPR013766">
    <property type="entry name" value="Thioredoxin_domain"/>
</dbReference>
<evidence type="ECO:0000313" key="8">
    <source>
        <dbReference type="Proteomes" id="UP000001962"/>
    </source>
</evidence>
<feature type="transmembrane region" description="Helical" evidence="5">
    <location>
        <begin position="108"/>
        <end position="128"/>
    </location>
</feature>
<keyword evidence="2" id="KW-0201">Cytochrome c-type biogenesis</keyword>
<dbReference type="KEGG" id="aeh:Mlg_0511"/>
<keyword evidence="5" id="KW-0812">Transmembrane</keyword>
<dbReference type="HOGENOM" id="CLU_089636_0_0_6"/>
<evidence type="ECO:0000256" key="2">
    <source>
        <dbReference type="ARBA" id="ARBA00022748"/>
    </source>
</evidence>
<protein>
    <submittedName>
        <fullName evidence="7">Redoxin domain protein</fullName>
    </submittedName>
</protein>
<evidence type="ECO:0000256" key="3">
    <source>
        <dbReference type="ARBA" id="ARBA00023157"/>
    </source>
</evidence>
<feature type="domain" description="Thioredoxin" evidence="6">
    <location>
        <begin position="132"/>
        <end position="269"/>
    </location>
</feature>
<dbReference type="Pfam" id="PF01790">
    <property type="entry name" value="LGT"/>
    <property type="match status" value="1"/>
</dbReference>
<keyword evidence="8" id="KW-1185">Reference proteome</keyword>
<dbReference type="InterPro" id="IPR036249">
    <property type="entry name" value="Thioredoxin-like_sf"/>
</dbReference>
<accession>Q0ABC2</accession>
<dbReference type="GO" id="GO:0005886">
    <property type="term" value="C:plasma membrane"/>
    <property type="evidence" value="ECO:0007669"/>
    <property type="project" value="InterPro"/>
</dbReference>
<evidence type="ECO:0000256" key="4">
    <source>
        <dbReference type="ARBA" id="ARBA00023284"/>
    </source>
</evidence>
<dbReference type="Pfam" id="PF08534">
    <property type="entry name" value="Redoxin"/>
    <property type="match status" value="1"/>
</dbReference>
<gene>
    <name evidence="7" type="ordered locus">Mlg_0511</name>
</gene>
<dbReference type="PROSITE" id="PS00194">
    <property type="entry name" value="THIOREDOXIN_1"/>
    <property type="match status" value="1"/>
</dbReference>
<dbReference type="GO" id="GO:0008961">
    <property type="term" value="F:phosphatidylglycerol-prolipoprotein diacylglyceryl transferase activity"/>
    <property type="evidence" value="ECO:0007669"/>
    <property type="project" value="InterPro"/>
</dbReference>
<feature type="transmembrane region" description="Helical" evidence="5">
    <location>
        <begin position="45"/>
        <end position="62"/>
    </location>
</feature>
<dbReference type="GO" id="GO:0030313">
    <property type="term" value="C:cell envelope"/>
    <property type="evidence" value="ECO:0007669"/>
    <property type="project" value="UniProtKB-SubCell"/>
</dbReference>
<dbReference type="InterPro" id="IPR050553">
    <property type="entry name" value="Thioredoxin_ResA/DsbE_sf"/>
</dbReference>
<organism evidence="7 8">
    <name type="scientific">Alkalilimnicola ehrlichii (strain ATCC BAA-1101 / DSM 17681 / MLHE-1)</name>
    <dbReference type="NCBI Taxonomy" id="187272"/>
    <lineage>
        <taxon>Bacteria</taxon>
        <taxon>Pseudomonadati</taxon>
        <taxon>Pseudomonadota</taxon>
        <taxon>Gammaproteobacteria</taxon>
        <taxon>Chromatiales</taxon>
        <taxon>Ectothiorhodospiraceae</taxon>
        <taxon>Alkalilimnicola</taxon>
    </lineage>
</organism>
<dbReference type="InterPro" id="IPR017937">
    <property type="entry name" value="Thioredoxin_CS"/>
</dbReference>
<dbReference type="PANTHER" id="PTHR42852">
    <property type="entry name" value="THIOL:DISULFIDE INTERCHANGE PROTEIN DSBE"/>
    <property type="match status" value="1"/>
</dbReference>
<dbReference type="eggNOG" id="COG0526">
    <property type="taxonomic scope" value="Bacteria"/>
</dbReference>
<keyword evidence="3" id="KW-1015">Disulfide bond</keyword>
<keyword evidence="4" id="KW-0676">Redox-active center</keyword>
<comment type="subcellular location">
    <subcellularLocation>
        <location evidence="1">Cell envelope</location>
    </subcellularLocation>
</comment>
<name>Q0ABC2_ALKEH</name>
<feature type="transmembrane region" description="Helical" evidence="5">
    <location>
        <begin position="82"/>
        <end position="101"/>
    </location>
</feature>
<evidence type="ECO:0000256" key="5">
    <source>
        <dbReference type="SAM" id="Phobius"/>
    </source>
</evidence>
<dbReference type="PANTHER" id="PTHR42852:SF6">
    <property type="entry name" value="THIOL:DISULFIDE INTERCHANGE PROTEIN DSBE"/>
    <property type="match status" value="1"/>
</dbReference>
<keyword evidence="5" id="KW-0472">Membrane</keyword>
<dbReference type="Gene3D" id="3.40.30.10">
    <property type="entry name" value="Glutaredoxin"/>
    <property type="match status" value="1"/>
</dbReference>
<evidence type="ECO:0000259" key="6">
    <source>
        <dbReference type="PROSITE" id="PS51352"/>
    </source>
</evidence>
<dbReference type="AlphaFoldDB" id="Q0ABC2"/>
<dbReference type="InterPro" id="IPR013740">
    <property type="entry name" value="Redoxin"/>
</dbReference>
<proteinExistence type="predicted"/>
<dbReference type="GO" id="GO:0042158">
    <property type="term" value="P:lipoprotein biosynthetic process"/>
    <property type="evidence" value="ECO:0007669"/>
    <property type="project" value="InterPro"/>
</dbReference>
<evidence type="ECO:0000256" key="1">
    <source>
        <dbReference type="ARBA" id="ARBA00004196"/>
    </source>
</evidence>